<evidence type="ECO:0000256" key="8">
    <source>
        <dbReference type="PROSITE-ProRule" id="PRU10072"/>
    </source>
</evidence>
<comment type="function">
    <text evidence="7 9">Excises uracil residues from the DNA which can arise as a result of misincorporation of dUMP residues by DNA polymerase or due to deamination of cytosine.</text>
</comment>
<dbReference type="InterPro" id="IPR036895">
    <property type="entry name" value="Uracil-DNA_glycosylase-like_sf"/>
</dbReference>
<comment type="catalytic activity">
    <reaction evidence="7 9">
        <text>Hydrolyzes single-stranded DNA or mismatched double-stranded DNA and polynucleotides, releasing free uracil.</text>
        <dbReference type="EC" id="3.2.2.27"/>
    </reaction>
</comment>
<dbReference type="NCBIfam" id="NF003592">
    <property type="entry name" value="PRK05254.1-5"/>
    <property type="match status" value="1"/>
</dbReference>
<dbReference type="HAMAP" id="MF_00148">
    <property type="entry name" value="UDG"/>
    <property type="match status" value="1"/>
</dbReference>
<dbReference type="NCBIfam" id="TIGR00628">
    <property type="entry name" value="ung"/>
    <property type="match status" value="1"/>
</dbReference>
<gene>
    <name evidence="7" type="primary">UNG1</name>
    <name evidence="12" type="ORF">DEBURN_LOCUS1303</name>
</gene>
<dbReference type="GO" id="GO:0097510">
    <property type="term" value="P:base-excision repair, AP site formation via deaminated base removal"/>
    <property type="evidence" value="ECO:0007669"/>
    <property type="project" value="TreeGrafter"/>
</dbReference>
<evidence type="ECO:0000256" key="4">
    <source>
        <dbReference type="ARBA" id="ARBA00023128"/>
    </source>
</evidence>
<evidence type="ECO:0000256" key="1">
    <source>
        <dbReference type="ARBA" id="ARBA00008184"/>
    </source>
</evidence>
<keyword evidence="6 7" id="KW-0539">Nucleus</keyword>
<dbReference type="PANTHER" id="PTHR11264">
    <property type="entry name" value="URACIL-DNA GLYCOSYLASE"/>
    <property type="match status" value="1"/>
</dbReference>
<organism evidence="12 13">
    <name type="scientific">Diversispora eburnea</name>
    <dbReference type="NCBI Taxonomy" id="1213867"/>
    <lineage>
        <taxon>Eukaryota</taxon>
        <taxon>Fungi</taxon>
        <taxon>Fungi incertae sedis</taxon>
        <taxon>Mucoromycota</taxon>
        <taxon>Glomeromycotina</taxon>
        <taxon>Glomeromycetes</taxon>
        <taxon>Diversisporales</taxon>
        <taxon>Diversisporaceae</taxon>
        <taxon>Diversispora</taxon>
    </lineage>
</organism>
<evidence type="ECO:0000313" key="13">
    <source>
        <dbReference type="Proteomes" id="UP000789706"/>
    </source>
</evidence>
<name>A0A9N8V993_9GLOM</name>
<keyword evidence="2 7" id="KW-0227">DNA damage</keyword>
<evidence type="ECO:0000256" key="7">
    <source>
        <dbReference type="HAMAP-Rule" id="MF_03166"/>
    </source>
</evidence>
<dbReference type="Pfam" id="PF03167">
    <property type="entry name" value="UDG"/>
    <property type="match status" value="1"/>
</dbReference>
<dbReference type="EMBL" id="CAJVPK010000056">
    <property type="protein sequence ID" value="CAG8439253.1"/>
    <property type="molecule type" value="Genomic_DNA"/>
</dbReference>
<dbReference type="PROSITE" id="PS00130">
    <property type="entry name" value="U_DNA_GLYCOSYLASE"/>
    <property type="match status" value="1"/>
</dbReference>
<dbReference type="AlphaFoldDB" id="A0A9N8V993"/>
<sequence>MSLPNRLRFIQKMLKRKDASSTNETTSREKKQQKQSSLTAWIKKPSPEQVQLNITKRLSTEVTEINEDLRLEFETMDKEWLSVLLTEIKKPYFIELKKFLQDELKKEKIFPPEPEIYSWSRFTPPSSVKVVILGQDPYHNDGQAHGLCFSVPKKVRSPPSLNNIFIALEKDIPTFQKPNHGYLANWAKSGVLLLNATLTVQAHKPMSHSGKGWETFTDAVIQYLSEKKMGLVFMLWGAHAIKKGKSVNKKNHLVLTSVHPSPLSAPRGFFDCHHWSKANEYLKSKGQEEIDWNCLNDP</sequence>
<dbReference type="GO" id="GO:0005634">
    <property type="term" value="C:nucleus"/>
    <property type="evidence" value="ECO:0007669"/>
    <property type="project" value="UniProtKB-SubCell"/>
</dbReference>
<comment type="subcellular location">
    <subcellularLocation>
        <location evidence="7">Mitochondrion</location>
    </subcellularLocation>
    <subcellularLocation>
        <location evidence="7">Nucleus</location>
    </subcellularLocation>
</comment>
<dbReference type="PANTHER" id="PTHR11264:SF0">
    <property type="entry name" value="URACIL-DNA GLYCOSYLASE"/>
    <property type="match status" value="1"/>
</dbReference>
<reference evidence="12" key="1">
    <citation type="submission" date="2021-06" db="EMBL/GenBank/DDBJ databases">
        <authorList>
            <person name="Kallberg Y."/>
            <person name="Tangrot J."/>
            <person name="Rosling A."/>
        </authorList>
    </citation>
    <scope>NUCLEOTIDE SEQUENCE</scope>
    <source>
        <strain evidence="12">AZ414A</strain>
    </source>
</reference>
<dbReference type="SMART" id="SM00986">
    <property type="entry name" value="UDG"/>
    <property type="match status" value="1"/>
</dbReference>
<evidence type="ECO:0000313" key="12">
    <source>
        <dbReference type="EMBL" id="CAG8439253.1"/>
    </source>
</evidence>
<comment type="similarity">
    <text evidence="1 7 9">Belongs to the uracil-DNA glycosylase (UDG) superfamily. UNG family.</text>
</comment>
<comment type="caution">
    <text evidence="12">The sequence shown here is derived from an EMBL/GenBank/DDBJ whole genome shotgun (WGS) entry which is preliminary data.</text>
</comment>
<protein>
    <recommendedName>
        <fullName evidence="7 9">Uracil-DNA glycosylase</fullName>
        <shortName evidence="7">UDG</shortName>
        <ecNumber evidence="7 9">3.2.2.27</ecNumber>
    </recommendedName>
</protein>
<dbReference type="SUPFAM" id="SSF52141">
    <property type="entry name" value="Uracil-DNA glycosylase-like"/>
    <property type="match status" value="1"/>
</dbReference>
<keyword evidence="3 7" id="KW-0378">Hydrolase</keyword>
<feature type="domain" description="Uracil-DNA glycosylase-like" evidence="11">
    <location>
        <begin position="121"/>
        <end position="282"/>
    </location>
</feature>
<dbReference type="NCBIfam" id="NF003591">
    <property type="entry name" value="PRK05254.1-4"/>
    <property type="match status" value="1"/>
</dbReference>
<dbReference type="Gene3D" id="3.40.470.10">
    <property type="entry name" value="Uracil-DNA glycosylase-like domain"/>
    <property type="match status" value="1"/>
</dbReference>
<proteinExistence type="inferred from homology"/>
<evidence type="ECO:0000256" key="2">
    <source>
        <dbReference type="ARBA" id="ARBA00022763"/>
    </source>
</evidence>
<dbReference type="SMART" id="SM00987">
    <property type="entry name" value="UreE_C"/>
    <property type="match status" value="1"/>
</dbReference>
<dbReference type="NCBIfam" id="NF003588">
    <property type="entry name" value="PRK05254.1-1"/>
    <property type="match status" value="1"/>
</dbReference>
<feature type="active site" description="Proton acceptor" evidence="7 8">
    <location>
        <position position="136"/>
    </location>
</feature>
<dbReference type="OrthoDB" id="10031947at2759"/>
<keyword evidence="4 7" id="KW-0496">Mitochondrion</keyword>
<keyword evidence="5 7" id="KW-0234">DNA repair</keyword>
<dbReference type="GO" id="GO:0005739">
    <property type="term" value="C:mitochondrion"/>
    <property type="evidence" value="ECO:0007669"/>
    <property type="project" value="UniProtKB-SubCell"/>
</dbReference>
<evidence type="ECO:0000256" key="10">
    <source>
        <dbReference type="SAM" id="MobiDB-lite"/>
    </source>
</evidence>
<dbReference type="FunFam" id="3.40.470.10:FF:000007">
    <property type="entry name" value="Uracil-DNA glycosylase"/>
    <property type="match status" value="1"/>
</dbReference>
<dbReference type="CDD" id="cd10027">
    <property type="entry name" value="UDG-F1-like"/>
    <property type="match status" value="1"/>
</dbReference>
<dbReference type="EC" id="3.2.2.27" evidence="7 9"/>
<dbReference type="GO" id="GO:0004844">
    <property type="term" value="F:uracil DNA N-glycosylase activity"/>
    <property type="evidence" value="ECO:0007669"/>
    <property type="project" value="UniProtKB-UniRule"/>
</dbReference>
<dbReference type="Proteomes" id="UP000789706">
    <property type="component" value="Unassembled WGS sequence"/>
</dbReference>
<evidence type="ECO:0000256" key="9">
    <source>
        <dbReference type="RuleBase" id="RU003780"/>
    </source>
</evidence>
<feature type="region of interest" description="Disordered" evidence="10">
    <location>
        <begin position="15"/>
        <end position="39"/>
    </location>
</feature>
<dbReference type="InterPro" id="IPR005122">
    <property type="entry name" value="Uracil-DNA_glycosylase-like"/>
</dbReference>
<accession>A0A9N8V993</accession>
<evidence type="ECO:0000259" key="11">
    <source>
        <dbReference type="SMART" id="SM00986"/>
    </source>
</evidence>
<evidence type="ECO:0000256" key="3">
    <source>
        <dbReference type="ARBA" id="ARBA00022801"/>
    </source>
</evidence>
<keyword evidence="13" id="KW-1185">Reference proteome</keyword>
<evidence type="ECO:0000256" key="5">
    <source>
        <dbReference type="ARBA" id="ARBA00023204"/>
    </source>
</evidence>
<evidence type="ECO:0000256" key="6">
    <source>
        <dbReference type="ARBA" id="ARBA00023242"/>
    </source>
</evidence>
<dbReference type="NCBIfam" id="NF003589">
    <property type="entry name" value="PRK05254.1-2"/>
    <property type="match status" value="1"/>
</dbReference>
<dbReference type="InterPro" id="IPR002043">
    <property type="entry name" value="UDG_fam1"/>
</dbReference>
<dbReference type="InterPro" id="IPR018085">
    <property type="entry name" value="Ura-DNA_Glyclase_AS"/>
</dbReference>